<name>A0ABR3IRV0_9AGAR</name>
<evidence type="ECO:0000256" key="2">
    <source>
        <dbReference type="ARBA" id="ARBA00022559"/>
    </source>
</evidence>
<reference evidence="11" key="1">
    <citation type="submission" date="2024-06" db="EMBL/GenBank/DDBJ databases">
        <title>Multi-omics analyses provide insights into the biosynthesis of the anticancer antibiotic pleurotin in Hohenbuehelia grisea.</title>
        <authorList>
            <person name="Weaver J.A."/>
            <person name="Alberti F."/>
        </authorList>
    </citation>
    <scope>NUCLEOTIDE SEQUENCE [LARGE SCALE GENOMIC DNA]</scope>
    <source>
        <strain evidence="11">T-177</strain>
    </source>
</reference>
<evidence type="ECO:0000256" key="7">
    <source>
        <dbReference type="ARBA" id="ARBA00025795"/>
    </source>
</evidence>
<dbReference type="InterPro" id="IPR000028">
    <property type="entry name" value="Chloroperoxidase"/>
</dbReference>
<evidence type="ECO:0000256" key="8">
    <source>
        <dbReference type="SAM" id="MobiDB-lite"/>
    </source>
</evidence>
<proteinExistence type="inferred from homology"/>
<evidence type="ECO:0000313" key="11">
    <source>
        <dbReference type="Proteomes" id="UP001556367"/>
    </source>
</evidence>
<organism evidence="10 11">
    <name type="scientific">Hohenbuehelia grisea</name>
    <dbReference type="NCBI Taxonomy" id="104357"/>
    <lineage>
        <taxon>Eukaryota</taxon>
        <taxon>Fungi</taxon>
        <taxon>Dikarya</taxon>
        <taxon>Basidiomycota</taxon>
        <taxon>Agaricomycotina</taxon>
        <taxon>Agaricomycetes</taxon>
        <taxon>Agaricomycetidae</taxon>
        <taxon>Agaricales</taxon>
        <taxon>Pleurotineae</taxon>
        <taxon>Pleurotaceae</taxon>
        <taxon>Hohenbuehelia</taxon>
    </lineage>
</organism>
<evidence type="ECO:0000313" key="10">
    <source>
        <dbReference type="EMBL" id="KAL0945971.1"/>
    </source>
</evidence>
<comment type="caution">
    <text evidence="10">The sequence shown here is derived from an EMBL/GenBank/DDBJ whole genome shotgun (WGS) entry which is preliminary data.</text>
</comment>
<feature type="domain" description="Heme haloperoxidase family profile" evidence="9">
    <location>
        <begin position="49"/>
        <end position="259"/>
    </location>
</feature>
<dbReference type="Gene3D" id="1.10.489.10">
    <property type="entry name" value="Chloroperoxidase-like"/>
    <property type="match status" value="1"/>
</dbReference>
<evidence type="ECO:0000256" key="4">
    <source>
        <dbReference type="ARBA" id="ARBA00022723"/>
    </source>
</evidence>
<dbReference type="PROSITE" id="PS51405">
    <property type="entry name" value="HEME_HALOPEROXIDASE"/>
    <property type="match status" value="1"/>
</dbReference>
<keyword evidence="11" id="KW-1185">Reference proteome</keyword>
<comment type="similarity">
    <text evidence="7">Belongs to the chloroperoxidase family.</text>
</comment>
<evidence type="ECO:0000256" key="3">
    <source>
        <dbReference type="ARBA" id="ARBA00022617"/>
    </source>
</evidence>
<keyword evidence="6" id="KW-0408">Iron</keyword>
<keyword evidence="2" id="KW-0575">Peroxidase</keyword>
<dbReference type="PANTHER" id="PTHR33577">
    <property type="entry name" value="STERIGMATOCYSTIN BIOSYNTHESIS PEROXIDASE STCC-RELATED"/>
    <property type="match status" value="1"/>
</dbReference>
<dbReference type="Pfam" id="PF01328">
    <property type="entry name" value="Peroxidase_2"/>
    <property type="match status" value="1"/>
</dbReference>
<dbReference type="InterPro" id="IPR036851">
    <property type="entry name" value="Chloroperoxidase-like_sf"/>
</dbReference>
<comment type="cofactor">
    <cofactor evidence="1">
        <name>heme b</name>
        <dbReference type="ChEBI" id="CHEBI:60344"/>
    </cofactor>
</comment>
<dbReference type="SUPFAM" id="SSF47571">
    <property type="entry name" value="Cloroperoxidase"/>
    <property type="match status" value="1"/>
</dbReference>
<keyword evidence="4" id="KW-0479">Metal-binding</keyword>
<keyword evidence="3" id="KW-0349">Heme</keyword>
<dbReference type="Proteomes" id="UP001556367">
    <property type="component" value="Unassembled WGS sequence"/>
</dbReference>
<feature type="compositionally biased region" description="Low complexity" evidence="8">
    <location>
        <begin position="283"/>
        <end position="292"/>
    </location>
</feature>
<evidence type="ECO:0000256" key="1">
    <source>
        <dbReference type="ARBA" id="ARBA00001970"/>
    </source>
</evidence>
<evidence type="ECO:0000256" key="6">
    <source>
        <dbReference type="ARBA" id="ARBA00023004"/>
    </source>
</evidence>
<dbReference type="PANTHER" id="PTHR33577:SF18">
    <property type="entry name" value="HEME HALOPEROXIDASE FAMILY PROFILE DOMAIN-CONTAINING PROTEIN"/>
    <property type="match status" value="1"/>
</dbReference>
<accession>A0ABR3IRV0</accession>
<keyword evidence="5" id="KW-0560">Oxidoreductase</keyword>
<evidence type="ECO:0000259" key="9">
    <source>
        <dbReference type="PROSITE" id="PS51405"/>
    </source>
</evidence>
<sequence length="292" mass="32262">MPVVAAVKKAFTNIFVLSWDVSLTLINLVSPKRKIGHVTPKGFPGHDGKWPEYIAPSSEDSRCACPALNAMANHGILPRDGKNISFKELNHAIRTTFNFAPSFCFFVPHFSADMLHKPYSKGTFDLEELSLHNGIEHDASLCREDVVHQPDQGTPHLPFIKELLATATGKDAEGNPLLTPADLSAYSSKRRVDARETNPEFTLSFFHKMFGSSNSSTLLTILGGRIKDIEPFLVDERIPDGWESRIRAPMGLTLMTFNRTVLKVERGIDEKKYLASENETAQAPATAPSPSS</sequence>
<feature type="region of interest" description="Disordered" evidence="8">
    <location>
        <begin position="273"/>
        <end position="292"/>
    </location>
</feature>
<gene>
    <name evidence="10" type="ORF">HGRIS_012249</name>
</gene>
<evidence type="ECO:0000256" key="5">
    <source>
        <dbReference type="ARBA" id="ARBA00023002"/>
    </source>
</evidence>
<protein>
    <recommendedName>
        <fullName evidence="9">Heme haloperoxidase family profile domain-containing protein</fullName>
    </recommendedName>
</protein>
<dbReference type="EMBL" id="JASNQZ010000015">
    <property type="protein sequence ID" value="KAL0945971.1"/>
    <property type="molecule type" value="Genomic_DNA"/>
</dbReference>